<dbReference type="GO" id="GO:0015847">
    <property type="term" value="P:putrescine transport"/>
    <property type="evidence" value="ECO:0007669"/>
    <property type="project" value="UniProtKB-ARBA"/>
</dbReference>
<evidence type="ECO:0000256" key="8">
    <source>
        <dbReference type="RuleBase" id="RU364083"/>
    </source>
</evidence>
<dbReference type="InterPro" id="IPR005893">
    <property type="entry name" value="PotA-like"/>
</dbReference>
<comment type="catalytic activity">
    <reaction evidence="8">
        <text>ATP + H2O + polyamine-[polyamine-binding protein]Side 1 = ADP + phosphate + polyamineSide 2 + [polyamine-binding protein]Side 1.</text>
        <dbReference type="EC" id="7.6.2.11"/>
    </reaction>
</comment>
<evidence type="ECO:0000259" key="9">
    <source>
        <dbReference type="PROSITE" id="PS50893"/>
    </source>
</evidence>
<dbReference type="Gene3D" id="2.40.50.100">
    <property type="match status" value="1"/>
</dbReference>
<comment type="subunit">
    <text evidence="8">The complex is composed of two ATP-binding proteins (PotA), two transmembrane proteins (PotB and PotC) and a solute-binding protein (PotD).</text>
</comment>
<name>A0A8J3E2F6_9PROT</name>
<comment type="similarity">
    <text evidence="8">Belongs to the ABC transporter superfamily. Spermidine/putrescine importer (TC 3.A.1.11.1) family.</text>
</comment>
<dbReference type="GO" id="GO:0015417">
    <property type="term" value="F:ABC-type polyamine transporter activity"/>
    <property type="evidence" value="ECO:0007669"/>
    <property type="project" value="UniProtKB-EC"/>
</dbReference>
<keyword evidence="6 8" id="KW-1278">Translocase</keyword>
<evidence type="ECO:0000256" key="5">
    <source>
        <dbReference type="ARBA" id="ARBA00022840"/>
    </source>
</evidence>
<dbReference type="GO" id="GO:0005524">
    <property type="term" value="F:ATP binding"/>
    <property type="evidence" value="ECO:0007669"/>
    <property type="project" value="UniProtKB-KW"/>
</dbReference>
<dbReference type="InterPro" id="IPR013611">
    <property type="entry name" value="Transp-assoc_OB_typ2"/>
</dbReference>
<dbReference type="EC" id="7.6.2.11" evidence="8"/>
<dbReference type="GO" id="GO:0043190">
    <property type="term" value="C:ATP-binding cassette (ABC) transporter complex"/>
    <property type="evidence" value="ECO:0007669"/>
    <property type="project" value="InterPro"/>
</dbReference>
<dbReference type="InterPro" id="IPR050093">
    <property type="entry name" value="ABC_SmlMolc_Importer"/>
</dbReference>
<dbReference type="InterPro" id="IPR003593">
    <property type="entry name" value="AAA+_ATPase"/>
</dbReference>
<keyword evidence="5 8" id="KW-0067">ATP-binding</keyword>
<organism evidence="10 11">
    <name type="scientific">Aliidongia dinghuensis</name>
    <dbReference type="NCBI Taxonomy" id="1867774"/>
    <lineage>
        <taxon>Bacteria</taxon>
        <taxon>Pseudomonadati</taxon>
        <taxon>Pseudomonadota</taxon>
        <taxon>Alphaproteobacteria</taxon>
        <taxon>Rhodospirillales</taxon>
        <taxon>Dongiaceae</taxon>
        <taxon>Aliidongia</taxon>
    </lineage>
</organism>
<dbReference type="InterPro" id="IPR008995">
    <property type="entry name" value="Mo/tungstate-bd_C_term_dom"/>
</dbReference>
<dbReference type="PANTHER" id="PTHR42781:SF5">
    <property type="entry name" value="PUTRESCINE TRANSPORT ATP-BINDING PROTEIN POTG"/>
    <property type="match status" value="1"/>
</dbReference>
<dbReference type="GO" id="GO:0016887">
    <property type="term" value="F:ATP hydrolysis activity"/>
    <property type="evidence" value="ECO:0007669"/>
    <property type="project" value="InterPro"/>
</dbReference>
<evidence type="ECO:0000256" key="3">
    <source>
        <dbReference type="ARBA" id="ARBA00022519"/>
    </source>
</evidence>
<comment type="function">
    <text evidence="8">Part of the ABC transporter complex PotABCD involved in spermidine/putrescine import. Responsible for energy coupling to the transport system.</text>
</comment>
<feature type="domain" description="ABC transporter" evidence="9">
    <location>
        <begin position="50"/>
        <end position="280"/>
    </location>
</feature>
<evidence type="ECO:0000256" key="2">
    <source>
        <dbReference type="ARBA" id="ARBA00022475"/>
    </source>
</evidence>
<comment type="caution">
    <text evidence="10">The sequence shown here is derived from an EMBL/GenBank/DDBJ whole genome shotgun (WGS) entry which is preliminary data.</text>
</comment>
<evidence type="ECO:0000313" key="11">
    <source>
        <dbReference type="Proteomes" id="UP000646365"/>
    </source>
</evidence>
<proteinExistence type="inferred from homology"/>
<keyword evidence="2 8" id="KW-1003">Cell membrane</keyword>
<dbReference type="InterPro" id="IPR027417">
    <property type="entry name" value="P-loop_NTPase"/>
</dbReference>
<keyword evidence="11" id="KW-1185">Reference proteome</keyword>
<evidence type="ECO:0000256" key="4">
    <source>
        <dbReference type="ARBA" id="ARBA00022741"/>
    </source>
</evidence>
<dbReference type="SMART" id="SM00382">
    <property type="entry name" value="AAA"/>
    <property type="match status" value="1"/>
</dbReference>
<dbReference type="EMBL" id="BMJQ01000003">
    <property type="protein sequence ID" value="GGF09845.1"/>
    <property type="molecule type" value="Genomic_DNA"/>
</dbReference>
<evidence type="ECO:0000313" key="10">
    <source>
        <dbReference type="EMBL" id="GGF09845.1"/>
    </source>
</evidence>
<keyword evidence="3" id="KW-0997">Cell inner membrane</keyword>
<reference evidence="10" key="2">
    <citation type="submission" date="2020-09" db="EMBL/GenBank/DDBJ databases">
        <authorList>
            <person name="Sun Q."/>
            <person name="Zhou Y."/>
        </authorList>
    </citation>
    <scope>NUCLEOTIDE SEQUENCE</scope>
    <source>
        <strain evidence="10">CGMCC 1.15725</strain>
    </source>
</reference>
<protein>
    <recommendedName>
        <fullName evidence="8">Spermidine/putrescine import ATP-binding protein PotA</fullName>
        <ecNumber evidence="8">7.6.2.11</ecNumber>
    </recommendedName>
</protein>
<dbReference type="Proteomes" id="UP000646365">
    <property type="component" value="Unassembled WGS sequence"/>
</dbReference>
<evidence type="ECO:0000256" key="6">
    <source>
        <dbReference type="ARBA" id="ARBA00022967"/>
    </source>
</evidence>
<sequence>MLAVPVEGVPLRRHRDIRTLDPFTKVPGPVTTPSVRESEPWRDLSAEAHIKIDQLVKVFGETRAVDEVSLGIHRGELFSLLGGSGCGKTTLLRMLAGFVTPDAGSIVIDGQDVSRVPPYERPVNMMFQSYALFPHMTVEDNVAFGLRRDGVEKGEIKRRVGEALELVQLGALARRKPGQLSGGQRQRVALARSIIKRPKVLLLDEPLSALDKKLREATQYELRLIQEQVGITFVMVTHDQEEAMTMSTRIAVMNHGKIVQVGTPSEIYEYPQSRFVADFIGSVNLFEGRLRESFADHAVIESAEAGADLVVSHAAGHLPGAALCVAVRPEKLRLAKAADGLDLPNGLAGRVRDVAYLGDSCVYHVTLESGKVVTATAPNLGRWRDQPFGRDEEVIVGWTAQASILVEP</sequence>
<dbReference type="InterPro" id="IPR003439">
    <property type="entry name" value="ABC_transporter-like_ATP-bd"/>
</dbReference>
<dbReference type="FunFam" id="3.40.50.300:FF:000133">
    <property type="entry name" value="Spermidine/putrescine import ATP-binding protein PotA"/>
    <property type="match status" value="1"/>
</dbReference>
<dbReference type="NCBIfam" id="TIGR01187">
    <property type="entry name" value="potA"/>
    <property type="match status" value="1"/>
</dbReference>
<dbReference type="PROSITE" id="PS00211">
    <property type="entry name" value="ABC_TRANSPORTER_1"/>
    <property type="match status" value="1"/>
</dbReference>
<dbReference type="SUPFAM" id="SSF50331">
    <property type="entry name" value="MOP-like"/>
    <property type="match status" value="1"/>
</dbReference>
<keyword evidence="7 8" id="KW-0472">Membrane</keyword>
<dbReference type="Gene3D" id="3.40.50.300">
    <property type="entry name" value="P-loop containing nucleotide triphosphate hydrolases"/>
    <property type="match status" value="1"/>
</dbReference>
<accession>A0A8J3E2F6</accession>
<evidence type="ECO:0000256" key="1">
    <source>
        <dbReference type="ARBA" id="ARBA00022448"/>
    </source>
</evidence>
<dbReference type="PANTHER" id="PTHR42781">
    <property type="entry name" value="SPERMIDINE/PUTRESCINE IMPORT ATP-BINDING PROTEIN POTA"/>
    <property type="match status" value="1"/>
</dbReference>
<dbReference type="SUPFAM" id="SSF52540">
    <property type="entry name" value="P-loop containing nucleoside triphosphate hydrolases"/>
    <property type="match status" value="1"/>
</dbReference>
<keyword evidence="4 8" id="KW-0547">Nucleotide-binding</keyword>
<dbReference type="Pfam" id="PF08402">
    <property type="entry name" value="TOBE_2"/>
    <property type="match status" value="1"/>
</dbReference>
<evidence type="ECO:0000256" key="7">
    <source>
        <dbReference type="ARBA" id="ARBA00023136"/>
    </source>
</evidence>
<dbReference type="InterPro" id="IPR017871">
    <property type="entry name" value="ABC_transporter-like_CS"/>
</dbReference>
<dbReference type="PROSITE" id="PS50893">
    <property type="entry name" value="ABC_TRANSPORTER_2"/>
    <property type="match status" value="1"/>
</dbReference>
<dbReference type="Pfam" id="PF00005">
    <property type="entry name" value="ABC_tran"/>
    <property type="match status" value="1"/>
</dbReference>
<reference evidence="10" key="1">
    <citation type="journal article" date="2014" name="Int. J. Syst. Evol. Microbiol.">
        <title>Complete genome sequence of Corynebacterium casei LMG S-19264T (=DSM 44701T), isolated from a smear-ripened cheese.</title>
        <authorList>
            <consortium name="US DOE Joint Genome Institute (JGI-PGF)"/>
            <person name="Walter F."/>
            <person name="Albersmeier A."/>
            <person name="Kalinowski J."/>
            <person name="Ruckert C."/>
        </authorList>
    </citation>
    <scope>NUCLEOTIDE SEQUENCE</scope>
    <source>
        <strain evidence="10">CGMCC 1.15725</strain>
    </source>
</reference>
<keyword evidence="1 8" id="KW-0813">Transport</keyword>
<gene>
    <name evidence="8" type="primary">potA</name>
    <name evidence="10" type="ORF">GCM10011611_14210</name>
</gene>
<dbReference type="AlphaFoldDB" id="A0A8J3E2F6"/>